<keyword evidence="1" id="KW-0678">Repressor</keyword>
<feature type="compositionally biased region" description="Low complexity" evidence="4">
    <location>
        <begin position="58"/>
        <end position="69"/>
    </location>
</feature>
<protein>
    <submittedName>
        <fullName evidence="5">Uncharacterized protein</fullName>
    </submittedName>
</protein>
<feature type="compositionally biased region" description="Basic residues" evidence="4">
    <location>
        <begin position="27"/>
        <end position="37"/>
    </location>
</feature>
<keyword evidence="6" id="KW-1185">Reference proteome</keyword>
<dbReference type="AlphaFoldDB" id="A0AAQ3KHY9"/>
<evidence type="ECO:0000256" key="3">
    <source>
        <dbReference type="ARBA" id="ARBA00023163"/>
    </source>
</evidence>
<dbReference type="PANTHER" id="PTHR33388:SF18">
    <property type="entry name" value="PROTEIN SPEAR1"/>
    <property type="match status" value="1"/>
</dbReference>
<accession>A0AAQ3KHY9</accession>
<dbReference type="Proteomes" id="UP001327560">
    <property type="component" value="Chromosome 5"/>
</dbReference>
<organism evidence="5 6">
    <name type="scientific">Canna indica</name>
    <name type="common">Indian-shot</name>
    <dbReference type="NCBI Taxonomy" id="4628"/>
    <lineage>
        <taxon>Eukaryota</taxon>
        <taxon>Viridiplantae</taxon>
        <taxon>Streptophyta</taxon>
        <taxon>Embryophyta</taxon>
        <taxon>Tracheophyta</taxon>
        <taxon>Spermatophyta</taxon>
        <taxon>Magnoliopsida</taxon>
        <taxon>Liliopsida</taxon>
        <taxon>Zingiberales</taxon>
        <taxon>Cannaceae</taxon>
        <taxon>Canna</taxon>
    </lineage>
</organism>
<evidence type="ECO:0000256" key="2">
    <source>
        <dbReference type="ARBA" id="ARBA00023015"/>
    </source>
</evidence>
<dbReference type="InterPro" id="IPR040356">
    <property type="entry name" value="SPEAR"/>
</dbReference>
<evidence type="ECO:0000256" key="4">
    <source>
        <dbReference type="SAM" id="MobiDB-lite"/>
    </source>
</evidence>
<name>A0AAQ3KHY9_9LILI</name>
<proteinExistence type="predicted"/>
<evidence type="ECO:0000256" key="1">
    <source>
        <dbReference type="ARBA" id="ARBA00022491"/>
    </source>
</evidence>
<feature type="region of interest" description="Disordered" evidence="4">
    <location>
        <begin position="220"/>
        <end position="265"/>
    </location>
</feature>
<sequence>MVLDEKQQQQQNGGIVGDDPYAAAMRSSKKNKNKKIPQRGLGVAQLEKLRLEEQQKNAAASSSSSDPSAQGLGLPPQPYIPLPSAESVLRPRVPYNILYRPPPIHPSSSVADLLGSAQQPAEASNDEQPGFLPMLCIDPKTCSTESLVKKYGYHVPLRGDLLNSNCRPMSAMPRKQQPPIALANAATLPLPLPSLRMEPPSNQNNSNSYDLLSYWKEERKSSGDSSSSQGQPFYFFLPIGPTSSETTSNETRVEAEDDIDLNLKL</sequence>
<feature type="region of interest" description="Disordered" evidence="4">
    <location>
        <begin position="1"/>
        <end position="78"/>
    </location>
</feature>
<feature type="compositionally biased region" description="Acidic residues" evidence="4">
    <location>
        <begin position="255"/>
        <end position="265"/>
    </location>
</feature>
<feature type="compositionally biased region" description="Polar residues" evidence="4">
    <location>
        <begin position="241"/>
        <end position="250"/>
    </location>
</feature>
<evidence type="ECO:0000313" key="5">
    <source>
        <dbReference type="EMBL" id="WOL09100.1"/>
    </source>
</evidence>
<dbReference type="GO" id="GO:0003700">
    <property type="term" value="F:DNA-binding transcription factor activity"/>
    <property type="evidence" value="ECO:0007669"/>
    <property type="project" value="InterPro"/>
</dbReference>
<dbReference type="PANTHER" id="PTHR33388">
    <property type="entry name" value="OS01G0212500 PROTEIN"/>
    <property type="match status" value="1"/>
</dbReference>
<reference evidence="5 6" key="1">
    <citation type="submission" date="2023-10" db="EMBL/GenBank/DDBJ databases">
        <title>Chromosome-scale genome assembly provides insights into flower coloration mechanisms of Canna indica.</title>
        <authorList>
            <person name="Li C."/>
        </authorList>
    </citation>
    <scope>NUCLEOTIDE SEQUENCE [LARGE SCALE GENOMIC DNA]</scope>
    <source>
        <tissue evidence="5">Flower</tissue>
    </source>
</reference>
<evidence type="ECO:0000313" key="6">
    <source>
        <dbReference type="Proteomes" id="UP001327560"/>
    </source>
</evidence>
<feature type="compositionally biased region" description="Polar residues" evidence="4">
    <location>
        <begin position="109"/>
        <end position="122"/>
    </location>
</feature>
<keyword evidence="2" id="KW-0805">Transcription regulation</keyword>
<dbReference type="EMBL" id="CP136894">
    <property type="protein sequence ID" value="WOL09100.1"/>
    <property type="molecule type" value="Genomic_DNA"/>
</dbReference>
<gene>
    <name evidence="5" type="ORF">Cni_G17853</name>
</gene>
<keyword evidence="3" id="KW-0804">Transcription</keyword>
<feature type="region of interest" description="Disordered" evidence="4">
    <location>
        <begin position="109"/>
        <end position="129"/>
    </location>
</feature>